<dbReference type="PROSITE" id="PS50240">
    <property type="entry name" value="TRYPSIN_DOM"/>
    <property type="match status" value="1"/>
</dbReference>
<sequence length="266" mass="28772">MFSVQTTGLLTEARIVGGFVAGTCTTYPWMVRLLIPSTGNTCGGAILDDRHVLTAAHCLLFTDKIRVFVGDYDRANVEGTEQIIDVSIDETNNKALHPDYNFGRRVNDIAVLTLDTPIDLDRICATPICLDPSFEIKKDMKCTTAGWGLTNENARTGSQLMMAVSMPTFDSENCLSLFPDIFMSDPKSQICAGEPDVGGVDSCGGDSGSPLFCLDETSGRWVAVGVVNYGEGCARAGFAGVYSDVRKYFPWILSRMADRGVTDDSS</sequence>
<evidence type="ECO:0000256" key="3">
    <source>
        <dbReference type="ARBA" id="ARBA00022729"/>
    </source>
</evidence>
<evidence type="ECO:0000256" key="5">
    <source>
        <dbReference type="ARBA" id="ARBA00023180"/>
    </source>
</evidence>
<evidence type="ECO:0000256" key="1">
    <source>
        <dbReference type="ARBA" id="ARBA00004613"/>
    </source>
</evidence>
<dbReference type="GO" id="GO:0006508">
    <property type="term" value="P:proteolysis"/>
    <property type="evidence" value="ECO:0007669"/>
    <property type="project" value="UniProtKB-KW"/>
</dbReference>
<accession>A0AAE1D0U0</accession>
<organism evidence="8 9">
    <name type="scientific">Elysia crispata</name>
    <name type="common">lettuce slug</name>
    <dbReference type="NCBI Taxonomy" id="231223"/>
    <lineage>
        <taxon>Eukaryota</taxon>
        <taxon>Metazoa</taxon>
        <taxon>Spiralia</taxon>
        <taxon>Lophotrochozoa</taxon>
        <taxon>Mollusca</taxon>
        <taxon>Gastropoda</taxon>
        <taxon>Heterobranchia</taxon>
        <taxon>Euthyneura</taxon>
        <taxon>Panpulmonata</taxon>
        <taxon>Sacoglossa</taxon>
        <taxon>Placobranchoidea</taxon>
        <taxon>Plakobranchidae</taxon>
        <taxon>Elysia</taxon>
    </lineage>
</organism>
<evidence type="ECO:0000259" key="7">
    <source>
        <dbReference type="PROSITE" id="PS50240"/>
    </source>
</evidence>
<gene>
    <name evidence="8" type="ORF">RRG08_019412</name>
</gene>
<keyword evidence="4" id="KW-1015">Disulfide bond</keyword>
<protein>
    <recommendedName>
        <fullName evidence="7">Peptidase S1 domain-containing protein</fullName>
    </recommendedName>
</protein>
<reference evidence="8" key="1">
    <citation type="journal article" date="2023" name="G3 (Bethesda)">
        <title>A reference genome for the long-term kleptoplast-retaining sea slug Elysia crispata morphotype clarki.</title>
        <authorList>
            <person name="Eastman K.E."/>
            <person name="Pendleton A.L."/>
            <person name="Shaikh M.A."/>
            <person name="Suttiyut T."/>
            <person name="Ogas R."/>
            <person name="Tomko P."/>
            <person name="Gavelis G."/>
            <person name="Widhalm J.R."/>
            <person name="Wisecaver J.H."/>
        </authorList>
    </citation>
    <scope>NUCLEOTIDE SEQUENCE</scope>
    <source>
        <strain evidence="8">ECLA1</strain>
    </source>
</reference>
<dbReference type="EMBL" id="JAWDGP010005999">
    <property type="protein sequence ID" value="KAK3748704.1"/>
    <property type="molecule type" value="Genomic_DNA"/>
</dbReference>
<dbReference type="PANTHER" id="PTHR24252:SF7">
    <property type="entry name" value="HYALIN"/>
    <property type="match status" value="1"/>
</dbReference>
<dbReference type="InterPro" id="IPR043504">
    <property type="entry name" value="Peptidase_S1_PA_chymotrypsin"/>
</dbReference>
<evidence type="ECO:0000313" key="8">
    <source>
        <dbReference type="EMBL" id="KAK3748704.1"/>
    </source>
</evidence>
<dbReference type="PANTHER" id="PTHR24252">
    <property type="entry name" value="ACROSIN-RELATED"/>
    <property type="match status" value="1"/>
</dbReference>
<dbReference type="AlphaFoldDB" id="A0AAE1D0U0"/>
<dbReference type="SUPFAM" id="SSF50494">
    <property type="entry name" value="Trypsin-like serine proteases"/>
    <property type="match status" value="1"/>
</dbReference>
<dbReference type="PROSITE" id="PS00134">
    <property type="entry name" value="TRYPSIN_HIS"/>
    <property type="match status" value="1"/>
</dbReference>
<dbReference type="PRINTS" id="PR00722">
    <property type="entry name" value="CHYMOTRYPSIN"/>
</dbReference>
<comment type="subcellular location">
    <subcellularLocation>
        <location evidence="1">Secreted</location>
    </subcellularLocation>
</comment>
<dbReference type="InterPro" id="IPR009003">
    <property type="entry name" value="Peptidase_S1_PA"/>
</dbReference>
<evidence type="ECO:0000256" key="6">
    <source>
        <dbReference type="RuleBase" id="RU363034"/>
    </source>
</evidence>
<keyword evidence="6" id="KW-0378">Hydrolase</keyword>
<name>A0AAE1D0U0_9GAST</name>
<dbReference type="FunFam" id="2.40.10.10:FF:000068">
    <property type="entry name" value="transmembrane protease serine 2"/>
    <property type="match status" value="1"/>
</dbReference>
<dbReference type="InterPro" id="IPR001254">
    <property type="entry name" value="Trypsin_dom"/>
</dbReference>
<keyword evidence="3" id="KW-0732">Signal</keyword>
<evidence type="ECO:0000256" key="2">
    <source>
        <dbReference type="ARBA" id="ARBA00022525"/>
    </source>
</evidence>
<keyword evidence="6" id="KW-0720">Serine protease</keyword>
<evidence type="ECO:0000313" key="9">
    <source>
        <dbReference type="Proteomes" id="UP001283361"/>
    </source>
</evidence>
<dbReference type="GO" id="GO:0004252">
    <property type="term" value="F:serine-type endopeptidase activity"/>
    <property type="evidence" value="ECO:0007669"/>
    <property type="project" value="InterPro"/>
</dbReference>
<dbReference type="CDD" id="cd00190">
    <property type="entry name" value="Tryp_SPc"/>
    <property type="match status" value="1"/>
</dbReference>
<proteinExistence type="predicted"/>
<dbReference type="GO" id="GO:0005576">
    <property type="term" value="C:extracellular region"/>
    <property type="evidence" value="ECO:0007669"/>
    <property type="project" value="UniProtKB-SubCell"/>
</dbReference>
<dbReference type="InterPro" id="IPR001314">
    <property type="entry name" value="Peptidase_S1A"/>
</dbReference>
<feature type="domain" description="Peptidase S1" evidence="7">
    <location>
        <begin position="15"/>
        <end position="257"/>
    </location>
</feature>
<keyword evidence="9" id="KW-1185">Reference proteome</keyword>
<dbReference type="InterPro" id="IPR033116">
    <property type="entry name" value="TRYPSIN_SER"/>
</dbReference>
<dbReference type="InterPro" id="IPR018114">
    <property type="entry name" value="TRYPSIN_HIS"/>
</dbReference>
<dbReference type="Gene3D" id="2.40.10.10">
    <property type="entry name" value="Trypsin-like serine proteases"/>
    <property type="match status" value="1"/>
</dbReference>
<dbReference type="PROSITE" id="PS00135">
    <property type="entry name" value="TRYPSIN_SER"/>
    <property type="match status" value="1"/>
</dbReference>
<dbReference type="SMART" id="SM00020">
    <property type="entry name" value="Tryp_SPc"/>
    <property type="match status" value="1"/>
</dbReference>
<keyword evidence="5" id="KW-0325">Glycoprotein</keyword>
<comment type="caution">
    <text evidence="8">The sequence shown here is derived from an EMBL/GenBank/DDBJ whole genome shotgun (WGS) entry which is preliminary data.</text>
</comment>
<evidence type="ECO:0000256" key="4">
    <source>
        <dbReference type="ARBA" id="ARBA00023157"/>
    </source>
</evidence>
<keyword evidence="2" id="KW-0964">Secreted</keyword>
<dbReference type="FunFam" id="2.40.10.10:FF:000054">
    <property type="entry name" value="Complement C1r subcomponent"/>
    <property type="match status" value="1"/>
</dbReference>
<dbReference type="Proteomes" id="UP001283361">
    <property type="component" value="Unassembled WGS sequence"/>
</dbReference>
<keyword evidence="6" id="KW-0645">Protease</keyword>
<dbReference type="Pfam" id="PF00089">
    <property type="entry name" value="Trypsin"/>
    <property type="match status" value="1"/>
</dbReference>